<dbReference type="KEGG" id="mlil:QLS71_015470"/>
<gene>
    <name evidence="3" type="ORF">QLS71_015470</name>
</gene>
<dbReference type="SUPFAM" id="SSF56601">
    <property type="entry name" value="beta-lactamase/transpeptidase-like"/>
    <property type="match status" value="1"/>
</dbReference>
<evidence type="ECO:0000259" key="2">
    <source>
        <dbReference type="Pfam" id="PF00144"/>
    </source>
</evidence>
<keyword evidence="4" id="KW-1185">Reference proteome</keyword>
<proteinExistence type="predicted"/>
<dbReference type="InterPro" id="IPR050789">
    <property type="entry name" value="Diverse_Enzym_Activities"/>
</dbReference>
<evidence type="ECO:0000256" key="1">
    <source>
        <dbReference type="SAM" id="Phobius"/>
    </source>
</evidence>
<reference evidence="3" key="1">
    <citation type="submission" date="2024-04" db="EMBL/GenBank/DDBJ databases">
        <title>Mariniflexile litorale, isolated from the shallow sediments of the Sea of Japan.</title>
        <authorList>
            <person name="Romanenko L."/>
            <person name="Isaeva M."/>
        </authorList>
    </citation>
    <scope>NUCLEOTIDE SEQUENCE [LARGE SCALE GENOMIC DNA]</scope>
    <source>
        <strain evidence="3">KMM 9835</strain>
    </source>
</reference>
<keyword evidence="1" id="KW-1133">Transmembrane helix</keyword>
<keyword evidence="3" id="KW-0378">Hydrolase</keyword>
<dbReference type="PANTHER" id="PTHR43283">
    <property type="entry name" value="BETA-LACTAMASE-RELATED"/>
    <property type="match status" value="1"/>
</dbReference>
<dbReference type="PANTHER" id="PTHR43283:SF14">
    <property type="entry name" value="BLL8153 PROTEIN"/>
    <property type="match status" value="1"/>
</dbReference>
<evidence type="ECO:0000313" key="4">
    <source>
        <dbReference type="Proteomes" id="UP001224325"/>
    </source>
</evidence>
<feature type="domain" description="Beta-lactamase-related" evidence="2">
    <location>
        <begin position="104"/>
        <end position="373"/>
    </location>
</feature>
<dbReference type="EMBL" id="CP155618">
    <property type="protein sequence ID" value="XBL13710.1"/>
    <property type="molecule type" value="Genomic_DNA"/>
</dbReference>
<dbReference type="InterPro" id="IPR001466">
    <property type="entry name" value="Beta-lactam-related"/>
</dbReference>
<dbReference type="RefSeq" id="WP_308992893.1">
    <property type="nucleotide sequence ID" value="NZ_CP155618.1"/>
</dbReference>
<organism evidence="3 4">
    <name type="scientific">Mariniflexile litorale</name>
    <dbReference type="NCBI Taxonomy" id="3045158"/>
    <lineage>
        <taxon>Bacteria</taxon>
        <taxon>Pseudomonadati</taxon>
        <taxon>Bacteroidota</taxon>
        <taxon>Flavobacteriia</taxon>
        <taxon>Flavobacteriales</taxon>
        <taxon>Flavobacteriaceae</taxon>
        <taxon>Mariniflexile</taxon>
    </lineage>
</organism>
<name>A0AAU7EDJ2_9FLAO</name>
<dbReference type="GO" id="GO:0016787">
    <property type="term" value="F:hydrolase activity"/>
    <property type="evidence" value="ECO:0007669"/>
    <property type="project" value="UniProtKB-KW"/>
</dbReference>
<dbReference type="EC" id="3.-.-.-" evidence="3"/>
<keyword evidence="1" id="KW-0472">Membrane</keyword>
<sequence length="404" mass="46158">MNLKKLKIPLVILLLFIIAAGIIYIPKVKNALAMREAMKMKNIEYTFIHMDKNLPTKIVKKANHPFIFPHIKNRPFPTNFVYNGTTYNTLKFIDSSNTQGFLFIKNDTIQYENYWRGQKEDIQHISWSMSKSYISALFGIAIEEGYIKSIHQTVDEYLPELKGSGYDGVKIKDVLQMASGIKFNETYSDPKSDINRYWDGFIYGKSQDKFASTLLNEKPPGTYNHYVSINTHVLGMIIVKATNTSLTNYLHEKIWKPIGAEFDAYWLTDGEGMEMALGGLNACLRDYAKLGRLYLNKGNWNGTQIVPAAWIEQSTSIKEEHLSPQSKNSAHTGMGYGYQWWIPEGEEGEVLAIGVFNQHIYINPTTNTIIVKNSANKNYYDANNPYASTKTHLELYRKLAHGKE</sequence>
<protein>
    <submittedName>
        <fullName evidence="3">Serine hydrolase</fullName>
        <ecNumber evidence="3">3.-.-.-</ecNumber>
    </submittedName>
</protein>
<evidence type="ECO:0000313" key="3">
    <source>
        <dbReference type="EMBL" id="XBL13710.1"/>
    </source>
</evidence>
<keyword evidence="1" id="KW-0812">Transmembrane</keyword>
<dbReference type="InterPro" id="IPR012338">
    <property type="entry name" value="Beta-lactam/transpept-like"/>
</dbReference>
<feature type="transmembrane region" description="Helical" evidence="1">
    <location>
        <begin position="6"/>
        <end position="25"/>
    </location>
</feature>
<dbReference type="Gene3D" id="3.40.710.10">
    <property type="entry name" value="DD-peptidase/beta-lactamase superfamily"/>
    <property type="match status" value="1"/>
</dbReference>
<dbReference type="AlphaFoldDB" id="A0AAU7EDJ2"/>
<dbReference type="Pfam" id="PF00144">
    <property type="entry name" value="Beta-lactamase"/>
    <property type="match status" value="1"/>
</dbReference>
<dbReference type="Proteomes" id="UP001224325">
    <property type="component" value="Chromosome"/>
</dbReference>
<accession>A0AAU7EDJ2</accession>